<evidence type="ECO:0000259" key="36">
    <source>
        <dbReference type="Pfam" id="PF00517"/>
    </source>
</evidence>
<reference evidence="37" key="1">
    <citation type="submission" date="2014-09" db="EMBL/GenBank/DDBJ databases">
        <title>Near Full-Length Genome Sequences of HIV-1 CRF06/A1 recombinat forms in Estonian Intravenous Drug Users Population.</title>
        <authorList>
            <person name="Avi R."/>
            <person name="Lutsar I."/>
        </authorList>
    </citation>
    <scope>NUCLEOTIDE SEQUENCE</scope>
    <source>
        <strain evidence="37">A13</strain>
    </source>
</reference>
<evidence type="ECO:0000256" key="28">
    <source>
        <dbReference type="ARBA" id="ARBA00023180"/>
    </source>
</evidence>
<organismHost>
    <name type="scientific">Homo sapiens</name>
    <name type="common">Human</name>
    <dbReference type="NCBI Taxonomy" id="9606"/>
</organismHost>
<dbReference type="GO" id="GO:0039654">
    <property type="term" value="P:fusion of virus membrane with host endosome membrane"/>
    <property type="evidence" value="ECO:0007669"/>
    <property type="project" value="UniProtKB-UniRule"/>
</dbReference>
<comment type="domain">
    <text evidence="32">The CD4-binding region is targeted by the antibody b12.</text>
</comment>
<keyword evidence="19 32" id="KW-1043">Host membrane</keyword>
<dbReference type="CDD" id="cd09909">
    <property type="entry name" value="HIV-1-like_HR1-HR2"/>
    <property type="match status" value="1"/>
</dbReference>
<evidence type="ECO:0000259" key="35">
    <source>
        <dbReference type="Pfam" id="PF00516"/>
    </source>
</evidence>
<keyword evidence="27 32" id="KW-1015">Disulfide bond</keyword>
<dbReference type="SUPFAM" id="SSF56502">
    <property type="entry name" value="gp120 core"/>
    <property type="match status" value="2"/>
</dbReference>
<comment type="subcellular location">
    <molecule>Transmembrane protein gp41</molecule>
    <subcellularLocation>
        <location evidence="32">Virion membrane</location>
        <topology evidence="32">Single-pass type I membrane protein</topology>
    </subcellularLocation>
    <subcellularLocation>
        <location evidence="32">Host cell membrane</location>
        <topology evidence="32">Single-pass type I membrane protein</topology>
    </subcellularLocation>
    <subcellularLocation>
        <location evidence="32">Host endosome membrane</location>
        <topology evidence="32">Single-pass type I membrane protein</topology>
    </subcellularLocation>
    <text evidence="32">It is probably concentrated at the site of budding and incorporated into the virions possibly by contacts between the cytoplasmic tail of Env and the N-terminus of Gag.</text>
</comment>
<evidence type="ECO:0000256" key="10">
    <source>
        <dbReference type="ARBA" id="ARBA00022570"/>
    </source>
</evidence>
<dbReference type="GO" id="GO:1903911">
    <property type="term" value="P:positive regulation of receptor clustering"/>
    <property type="evidence" value="ECO:0007669"/>
    <property type="project" value="UniProtKB-UniRule"/>
</dbReference>
<evidence type="ECO:0000256" key="1">
    <source>
        <dbReference type="ARBA" id="ARBA00004402"/>
    </source>
</evidence>
<feature type="chain" id="PRO_5023397934" description="Envelope glycoprotein gp160" evidence="32">
    <location>
        <begin position="32"/>
        <end position="841"/>
    </location>
</feature>
<comment type="function">
    <text evidence="32">Envelope glycoprotein gp160: Oligomerizes in the host endoplasmic reticulum into predominantly trimers. In a second time, gp160 transits in the host Golgi, where glycosylation is completed. The precursor is then proteolytically cleaved in the trans-Golgi and thereby activated by cellular furin or furin-like proteases to produce gp120 and gp41.</text>
</comment>
<keyword evidence="10 32" id="KW-1165">Clathrin-mediated endocytosis of virus by host</keyword>
<feature type="lipid moiety-binding region" description="S-palmitoyl cysteine; by host" evidence="32">
    <location>
        <position position="749"/>
    </location>
</feature>
<feature type="domain" description="Retroviral envelope protein GP41-like" evidence="36">
    <location>
        <begin position="515"/>
        <end position="703"/>
    </location>
</feature>
<keyword evidence="22 32" id="KW-1133">Transmembrane helix</keyword>
<dbReference type="GO" id="GO:0016020">
    <property type="term" value="C:membrane"/>
    <property type="evidence" value="ECO:0007669"/>
    <property type="project" value="UniProtKB-UniRule"/>
</dbReference>
<dbReference type="GO" id="GO:0055036">
    <property type="term" value="C:virion membrane"/>
    <property type="evidence" value="ECO:0007669"/>
    <property type="project" value="UniProtKB-SubCell"/>
</dbReference>
<evidence type="ECO:0000256" key="22">
    <source>
        <dbReference type="ARBA" id="ARBA00022989"/>
    </source>
</evidence>
<evidence type="ECO:0000256" key="27">
    <source>
        <dbReference type="ARBA" id="ARBA00023157"/>
    </source>
</evidence>
<keyword evidence="7 32" id="KW-1168">Fusion of virus membrane with host membrane</keyword>
<evidence type="ECO:0000256" key="25">
    <source>
        <dbReference type="ARBA" id="ARBA00023136"/>
    </source>
</evidence>
<feature type="region of interest" description="CD4-binding loop" evidence="32">
    <location>
        <begin position="360"/>
        <end position="370"/>
    </location>
</feature>
<keyword evidence="26 32" id="KW-0564">Palmitate</keyword>
<dbReference type="SUPFAM" id="SSF58069">
    <property type="entry name" value="Virus ectodomain"/>
    <property type="match status" value="1"/>
</dbReference>
<feature type="region of interest" description="Disordered" evidence="34">
    <location>
        <begin position="704"/>
        <end position="725"/>
    </location>
</feature>
<feature type="disulfide bond" evidence="32">
    <location>
        <begin position="583"/>
        <end position="589"/>
    </location>
</feature>
<feature type="region of interest" description="Immunosuppression" evidence="32">
    <location>
        <begin position="559"/>
        <end position="577"/>
    </location>
</feature>
<dbReference type="InterPro" id="IPR000777">
    <property type="entry name" value="HIV1_Gp120"/>
</dbReference>
<keyword evidence="24 32" id="KW-0175">Coiled coil</keyword>
<feature type="region of interest" description="MPER; binding to GalCer" evidence="32">
    <location>
        <begin position="647"/>
        <end position="668"/>
    </location>
</feature>
<evidence type="ECO:0000256" key="24">
    <source>
        <dbReference type="ARBA" id="ARBA00023054"/>
    </source>
</evidence>
<dbReference type="Pfam" id="PF00516">
    <property type="entry name" value="GP120"/>
    <property type="match status" value="2"/>
</dbReference>
<keyword evidence="16 32" id="KW-0732">Signal</keyword>
<evidence type="ECO:0000256" key="21">
    <source>
        <dbReference type="ARBA" id="ARBA00022890"/>
    </source>
</evidence>
<feature type="region of interest" description="Fusion peptide" evidence="32">
    <location>
        <begin position="497"/>
        <end position="517"/>
    </location>
</feature>
<dbReference type="GO" id="GO:0005198">
    <property type="term" value="F:structural molecule activity"/>
    <property type="evidence" value="ECO:0007669"/>
    <property type="project" value="UniProtKB-UniRule"/>
</dbReference>
<gene>
    <name evidence="32 37" type="primary">env</name>
</gene>
<evidence type="ECO:0000256" key="13">
    <source>
        <dbReference type="ARBA" id="ARBA00022685"/>
    </source>
</evidence>
<evidence type="ECO:0000256" key="6">
    <source>
        <dbReference type="ARBA" id="ARBA00004650"/>
    </source>
</evidence>
<keyword evidence="12 32" id="KW-1162">Viral penetration into host cytoplasm</keyword>
<dbReference type="GO" id="GO:0020002">
    <property type="term" value="C:host cell plasma membrane"/>
    <property type="evidence" value="ECO:0007669"/>
    <property type="project" value="UniProtKB-SubCell"/>
</dbReference>
<dbReference type="FunFam" id="1.10.287.210:FF:000001">
    <property type="entry name" value="Envelope glycoprotein gp160"/>
    <property type="match status" value="1"/>
</dbReference>
<evidence type="ECO:0000256" key="3">
    <source>
        <dbReference type="ARBA" id="ARBA00004505"/>
    </source>
</evidence>
<feature type="region of interest" description="V2" evidence="32">
    <location>
        <begin position="155"/>
        <end position="194"/>
    </location>
</feature>
<evidence type="ECO:0000256" key="14">
    <source>
        <dbReference type="ARBA" id="ARBA00022692"/>
    </source>
</evidence>
<dbReference type="InterPro" id="IPR000328">
    <property type="entry name" value="GP41-like"/>
</dbReference>
<comment type="PTM">
    <text evidence="32">Palmitoylation of the transmembrane protein and of Env polyprotein (prior to its proteolytic cleavage) is essential for their association with host cell membrane lipid rafts. Palmitoylation is therefore required for envelope trafficking to classical lipid rafts, but not for viral replication.</text>
</comment>
<comment type="PTM">
    <text evidence="32">Highly glycosylated by host. The high number of glycan on the protein is reffered to as 'glycan shield' because it contributes to hide protein sequence from adaptive immune system.</text>
</comment>
<keyword evidence="23 32" id="KW-1039">Host endosome</keyword>
<keyword evidence="9 32" id="KW-1032">Host cell membrane</keyword>
<dbReference type="GO" id="GO:0075512">
    <property type="term" value="P:clathrin-dependent endocytosis of virus by host cell"/>
    <property type="evidence" value="ECO:0007669"/>
    <property type="project" value="UniProtKB-UniRule"/>
</dbReference>
<dbReference type="InterPro" id="IPR036377">
    <property type="entry name" value="Gp120_core_sf"/>
</dbReference>
<comment type="miscellaneous">
    <text evidence="32">Inhibitors targeting HIV-1 viral envelope proteins are used as antiretroviral drugs. Attachment of virions to the cell surface via non-specific interactions and CD4 binding can be blocked by inhibitors that include cyanovirin-N, cyclotriazadisulfonamide analogs, PRO 2000, TNX 355 and PRO 542. In addition, BMS 806 can block CD4-induced conformational changes. Env interactions with the coreceptor molecules can be targeted by CCR5 antagonists including SCH-D, maraviroc (UK 427857) and aplaviroc (GW 873140), and the CXCR4 antagonist AMD 070. Fusion of viral and cellular membranes can be inhibited by peptides such as enfuvirtide and tifuvirtide (T 1249). Resistance to inhibitors associated with mutations in Env are observed. Most of the time, single mutations confer only a modest reduction in drug susceptibility. Combination of several mutations is usually required to develop a high-level drug resistance.</text>
</comment>
<dbReference type="FunFam" id="1.20.5.490:FF:000001">
    <property type="entry name" value="Envelope glycoprotein gp160"/>
    <property type="match status" value="1"/>
</dbReference>
<evidence type="ECO:0000256" key="31">
    <source>
        <dbReference type="ARBA" id="ARBA00023296"/>
    </source>
</evidence>
<dbReference type="HAMAP" id="MF_04083">
    <property type="entry name" value="HIV_ENV"/>
    <property type="match status" value="1"/>
</dbReference>
<dbReference type="GO" id="GO:0044175">
    <property type="term" value="C:host cell endosome membrane"/>
    <property type="evidence" value="ECO:0007669"/>
    <property type="project" value="UniProtKB-SubCell"/>
</dbReference>
<keyword evidence="31 32" id="KW-1160">Virus entry into host cell</keyword>
<comment type="caution">
    <text evidence="32 33">Lacks conserved residue(s) required for the propagation of feature annotation.</text>
</comment>
<evidence type="ECO:0000256" key="23">
    <source>
        <dbReference type="ARBA" id="ARBA00023046"/>
    </source>
</evidence>
<evidence type="ECO:0000256" key="2">
    <source>
        <dbReference type="ARBA" id="ARBA00004433"/>
    </source>
</evidence>
<evidence type="ECO:0000313" key="37">
    <source>
        <dbReference type="EMBL" id="AJF21537.1"/>
    </source>
</evidence>
<accession>A0A0B5GD53</accession>
<comment type="domain">
    <text evidence="32 33">The 17 amino acids long immunosuppressive region is present in many retroviral envelope proteins. Synthetic peptides derived from this relatively conserved sequence inhibit immune function in vitro and in vivo.</text>
</comment>
<keyword evidence="29 32" id="KW-0899">Viral immunoevasion</keyword>
<evidence type="ECO:0000256" key="32">
    <source>
        <dbReference type="HAMAP-Rule" id="MF_04083"/>
    </source>
</evidence>
<keyword evidence="25 32" id="KW-0472">Membrane</keyword>
<evidence type="ECO:0000256" key="16">
    <source>
        <dbReference type="ARBA" id="ARBA00022729"/>
    </source>
</evidence>
<evidence type="ECO:0000256" key="34">
    <source>
        <dbReference type="SAM" id="MobiDB-lite"/>
    </source>
</evidence>
<evidence type="ECO:0000256" key="4">
    <source>
        <dbReference type="ARBA" id="ARBA00004563"/>
    </source>
</evidence>
<dbReference type="GO" id="GO:0019031">
    <property type="term" value="C:viral envelope"/>
    <property type="evidence" value="ECO:0007669"/>
    <property type="project" value="UniProtKB-KW"/>
</dbReference>
<feature type="coiled-coil region" evidence="32">
    <location>
        <begin position="618"/>
        <end position="652"/>
    </location>
</feature>
<keyword evidence="18 32" id="KW-0946">Virion</keyword>
<comment type="function">
    <text evidence="32">Surface protein gp120: Attaches the virus to the host lymphoid cell by binding to the primary receptor CD4. This interaction induces a structural rearrangement creating a high affinity binding site for a chemokine coreceptor like CXCR4 and/or CCR5. Acts as a ligand for CD209/DC-SIGN and CLEC4M/DC-SIGNR, which are respectively found on dendritic cells (DCs), and on endothelial cells of liver sinusoids and lymph node sinuses. These interactions allow capture of viral particles at mucosal surfaces by these cells and subsequent transmission to permissive cells. HIV subverts the migration properties of dendritic cells to gain access to CD4+ T-cells in lymph nodes. Virus transmission to permissive T-cells occurs either in trans (without DCs infection, through viral capture and transmission), or in cis (following DCs productive infection, through the usual CD4-gp120 interaction), thereby inducing a robust infection. In trans infection, bound virions remain infectious over days and it is proposed that they are not degraded, but protected in non-lysosomal acidic organelles within the DCs close to the cell membrane thus contributing to the viral infectious potential during DCs' migration from the periphery to the lymphoid tissues. On arrival at lymphoid tissues, intact virions recycle back to DCs' cell surface allowing virus transmission to CD4+ T-cells.</text>
</comment>
<evidence type="ECO:0000256" key="17">
    <source>
        <dbReference type="ARBA" id="ARBA00022804"/>
    </source>
</evidence>
<dbReference type="Pfam" id="PF00517">
    <property type="entry name" value="GP41"/>
    <property type="match status" value="1"/>
</dbReference>
<dbReference type="FunFam" id="2.170.40.20:FF:000004">
    <property type="entry name" value="Envelope glycoprotein gp160"/>
    <property type="match status" value="1"/>
</dbReference>
<feature type="domain" description="Human immunodeficiency virus 1 envelope glycoprotein Gp120" evidence="35">
    <location>
        <begin position="33"/>
        <end position="144"/>
    </location>
</feature>
<keyword evidence="11 32" id="KW-0945">Host-virus interaction</keyword>
<comment type="domain">
    <text evidence="32">The membrane proximal external region (MPER) present in gp41 is a tryptophan-rich region recognized by the antibodies 2F5, Z13, and 4E10. MPER seems to play a role in fusion.</text>
</comment>
<feature type="site" description="Cleavage; by host furin" evidence="32">
    <location>
        <begin position="496"/>
        <end position="497"/>
    </location>
</feature>
<feature type="disulfide bond" evidence="32">
    <location>
        <begin position="226"/>
        <end position="237"/>
    </location>
</feature>
<protein>
    <recommendedName>
        <fullName evidence="32">Envelope glycoprotein gp160</fullName>
    </recommendedName>
    <alternativeName>
        <fullName evidence="32">Env polyprotein</fullName>
    </alternativeName>
    <component>
        <recommendedName>
            <fullName evidence="32">Surface protein gp120</fullName>
            <shortName evidence="32">SU</shortName>
        </recommendedName>
        <alternativeName>
            <fullName evidence="32">Glycoprotein 120</fullName>
            <shortName evidence="32">gp120</shortName>
        </alternativeName>
    </component>
    <component>
        <recommendedName>
            <fullName evidence="32">Transmembrane protein gp41</fullName>
            <shortName evidence="32">TM</shortName>
        </recommendedName>
        <alternativeName>
            <fullName evidence="32">Glycoprotein 41</fullName>
            <shortName evidence="32">gp41</shortName>
        </alternativeName>
    </component>
</protein>
<dbReference type="GO" id="GO:0019062">
    <property type="term" value="P:virion attachment to host cell"/>
    <property type="evidence" value="ECO:0007669"/>
    <property type="project" value="UniProtKB-UniRule"/>
</dbReference>
<dbReference type="Gene3D" id="1.20.5.490">
    <property type="entry name" value="Single helix bin"/>
    <property type="match status" value="1"/>
</dbReference>
<evidence type="ECO:0000256" key="11">
    <source>
        <dbReference type="ARBA" id="ARBA00022581"/>
    </source>
</evidence>
<dbReference type="Gene3D" id="1.10.287.210">
    <property type="match status" value="1"/>
</dbReference>
<dbReference type="GO" id="GO:0019082">
    <property type="term" value="P:viral protein processing"/>
    <property type="evidence" value="ECO:0007669"/>
    <property type="project" value="UniProtKB-UniRule"/>
</dbReference>
<proteinExistence type="inferred from homology"/>
<comment type="PTM">
    <text evidence="32">Specific enzymatic cleavages in vivo yield mature proteins. Envelope glycoproteins are synthesized as a inactive precursor that is heavily N-glycosylated and processed likely by host cell furin in the Golgi to yield the mature SU and TM proteins. The cleavage site between SU and TM requires the minimal sequence [KR]-X-[KR]-R. About 2 of the 9 disulfide bonds of gp41 are reduced by P4HB/PDI, following binding to CD4 receptor.</text>
</comment>
<dbReference type="GO" id="GO:0019064">
    <property type="term" value="P:fusion of virus membrane with host plasma membrane"/>
    <property type="evidence" value="ECO:0007669"/>
    <property type="project" value="UniProtKB-UniRule"/>
</dbReference>
<organism evidence="37">
    <name type="scientific">Human immunodeficiency virus type 1</name>
    <name type="common">HIV-1</name>
    <dbReference type="NCBI Taxonomy" id="11676"/>
    <lineage>
        <taxon>Viruses</taxon>
        <taxon>Riboviria</taxon>
        <taxon>Pararnavirae</taxon>
        <taxon>Artverviricota</taxon>
        <taxon>Revtraviricetes</taxon>
        <taxon>Ortervirales</taxon>
        <taxon>Retroviridae</taxon>
        <taxon>Orthoretrovirinae</taxon>
        <taxon>Lentivirus</taxon>
        <taxon>Lentivirus humimdef1</taxon>
    </lineage>
</organism>
<evidence type="ECO:0000256" key="19">
    <source>
        <dbReference type="ARBA" id="ARBA00022870"/>
    </source>
</evidence>
<dbReference type="FunFam" id="2.170.40.20:FF:000003">
    <property type="entry name" value="Envelope glycoprotein gp160"/>
    <property type="match status" value="1"/>
</dbReference>
<keyword evidence="20 32" id="KW-0261">Viral envelope protein</keyword>
<comment type="subcellular location">
    <molecule>Surface protein gp120</molecule>
    <subcellularLocation>
        <location evidence="32">Virion membrane</location>
        <topology evidence="32">Peripheral membrane protein</topology>
    </subcellularLocation>
    <subcellularLocation>
        <location evidence="32">Host cell membrane</location>
        <topology evidence="32">Peripheral membrane protein</topology>
    </subcellularLocation>
    <subcellularLocation>
        <location evidence="32">Host endosome membrane</location>
        <topology evidence="32">Single-pass type I membrane protein</topology>
    </subcellularLocation>
    <text evidence="32">The surface protein is not anchored to the viral envelope, but associates with the extravirion surface through its binding to TM. It is probably concentrated at the site of budding and incorporated into the virions possibly by contacts between the cytoplasmic tail of Env and the N-terminus of Gag.</text>
</comment>
<feature type="disulfide bond" evidence="32">
    <location>
        <begin position="53"/>
        <end position="73"/>
    </location>
</feature>
<evidence type="ECO:0000256" key="29">
    <source>
        <dbReference type="ARBA" id="ARBA00023280"/>
    </source>
</evidence>
<comment type="domain">
    <text evidence="32">Some of the most genetically diverse regions of the viral genome are present in Env. They are called variable regions 1 through 5 (V1 through V5). Coreceptor usage of gp120 is determined mainly by the primary structure of the third variable region (V3) in the outer domain of gp120. The sequence of V3 determines which coreceptor, CCR5 and/or CXCR4 (corresponding to R5/macrophage, X4/T cell and R5X4/T cell and macrophage tropism), is used to trigger the fusion potential of the Env complex, and hence which cells the virus can infect. Binding to CCR5 involves a region adjacent in addition to V3.</text>
</comment>
<feature type="transmembrane region" description="Helical" evidence="33">
    <location>
        <begin position="663"/>
        <end position="690"/>
    </location>
</feature>
<evidence type="ECO:0000256" key="5">
    <source>
        <dbReference type="ARBA" id="ARBA00004578"/>
    </source>
</evidence>
<keyword evidence="30 32" id="KW-0449">Lipoprotein</keyword>
<keyword evidence="14 32" id="KW-0812">Transmembrane</keyword>
<feature type="disulfide bond" evidence="32">
    <location>
        <begin position="216"/>
        <end position="245"/>
    </location>
</feature>
<comment type="subcellular location">
    <subcellularLocation>
        <location evidence="3">Host cell membrane</location>
        <topology evidence="3">Peripheral membrane protein</topology>
    </subcellularLocation>
    <subcellularLocation>
        <location evidence="1">Host cell membrane</location>
        <topology evidence="1">Single-pass type I membrane protein</topology>
    </subcellularLocation>
    <subcellularLocation>
        <location evidence="2">Host endosome membrane</location>
        <topology evidence="2">Peripheral membrane protein</topology>
    </subcellularLocation>
    <subcellularLocation>
        <location evidence="5">Host endosome membrane</location>
        <topology evidence="5">Single-pass type I membrane protein</topology>
    </subcellularLocation>
    <subcellularLocation>
        <location evidence="6">Virion membrane</location>
        <topology evidence="6">Peripheral membrane protein</topology>
    </subcellularLocation>
    <subcellularLocation>
        <location evidence="4">Virion membrane</location>
        <topology evidence="4">Single-pass type I membrane protein</topology>
    </subcellularLocation>
</comment>
<keyword evidence="8 32" id="KW-1170">Fusion of virus membrane with host endosomal membrane</keyword>
<evidence type="ECO:0000256" key="26">
    <source>
        <dbReference type="ARBA" id="ARBA00023139"/>
    </source>
</evidence>
<evidence type="ECO:0000256" key="15">
    <source>
        <dbReference type="ARBA" id="ARBA00022703"/>
    </source>
</evidence>
<name>A0A0B5GD53_HV1</name>
<comment type="function">
    <text evidence="32">Transmembrane protein gp41: Acts as a class I viral fusion protein. Under the current model, the protein has at least 3 conformational states: pre-fusion native state, pre-hairpin intermediate state, and post-fusion hairpin state. During fusion of viral and target intracellular membranes, the coiled coil regions (heptad repeats) assume a trimer-of-hairpins structure, positioning the fusion peptide in close proximity to the C-terminal region of the ectodomain. The formation of this structure appears to drive apposition and subsequent fusion of viral and target cell membranes. Complete fusion occurs in host cell endosomes and is dynamin-dependent, however some lipid transfer might occur at the plasma membrane. The virus undergoes clathrin-dependent internalization long before endosomal fusion, thus minimizing the surface exposure of conserved viral epitopes during fusion and reducing the efficacy of inhibitors targeting these epitopes. Membranes fusion leads to delivery of the nucleocapsid into the cytoplasm.</text>
</comment>
<feature type="topological domain" description="Cytoplasmic" evidence="32">
    <location>
        <begin position="691"/>
        <end position="841"/>
    </location>
</feature>
<keyword evidence="21 32" id="KW-1164">Virus endocytosis by host</keyword>
<dbReference type="InterPro" id="IPR037527">
    <property type="entry name" value="Gp160"/>
</dbReference>
<dbReference type="GO" id="GO:1903908">
    <property type="term" value="P:positive regulation of plasma membrane raft polarization"/>
    <property type="evidence" value="ECO:0007669"/>
    <property type="project" value="UniProtKB-UniRule"/>
</dbReference>
<feature type="domain" description="Human immunodeficiency virus 1 envelope glycoprotein Gp120" evidence="35">
    <location>
        <begin position="147"/>
        <end position="496"/>
    </location>
</feature>
<evidence type="ECO:0000256" key="20">
    <source>
        <dbReference type="ARBA" id="ARBA00022879"/>
    </source>
</evidence>
<evidence type="ECO:0000256" key="33">
    <source>
        <dbReference type="RuleBase" id="RU363095"/>
    </source>
</evidence>
<dbReference type="GO" id="GO:0052031">
    <property type="term" value="P:symbiont-mediated perturbation of host defense response"/>
    <property type="evidence" value="ECO:0007669"/>
    <property type="project" value="UniProtKB-UniRule"/>
</dbReference>
<dbReference type="EMBL" id="KM606631">
    <property type="protein sequence ID" value="AJF21537.1"/>
    <property type="molecule type" value="Genomic_RNA"/>
</dbReference>
<comment type="similarity">
    <text evidence="32">Belongs to the HIV-1 env protein family.</text>
</comment>
<evidence type="ECO:0000256" key="30">
    <source>
        <dbReference type="ARBA" id="ARBA00023288"/>
    </source>
</evidence>
<keyword evidence="17 32" id="KW-1161">Viral attachment to host cell</keyword>
<dbReference type="Gene3D" id="2.170.40.20">
    <property type="entry name" value="Human immunodeficiency virus 1, Gp160, envelope glycoprotein"/>
    <property type="match status" value="2"/>
</dbReference>
<sequence length="841" mass="95180">MRVRGTQMNWPHFWKWGTLILGLVMICNASTNLWVTVYYGVPAWEEADTILFCASDAKAHSTESHNVWATHACVPTDPNPQEIPLENVTENFNMWKNHMVEQMHEDIISLWDESLKPCVKLTPLCVTLHCKNITNNGTSEETNSTVSNKEEMTNCSFNITTEIRDKKKKEYAIFYKLDVMPINKSSHAYILINCNATTIKQACPKVSFEPIPIHYCAPAGFAIIKCRDKNFNGTGPCKNVSTVQCTHGIKPVVSTQLLLNGSLAEENIIIRSENITDNTKTIIVQPNKSIEIICTRPNNNKRKSIRIGPGQAFFATDEIIGDIKQANCKINKTQWNEMLGNVKAKLNESFPGKSITFNPSAGGDLEITTHSFNCGGEFFYCNTSELFNSNSLKDKETITLPCRIRQIVRMWQKVAQAMYAPPIEGNITCRSNITGLLLTRDGGSNGTNGTEIFRPGGGNMKDNWRSELYKYKVVKIKPLGIAPSKARRRVVGREKRAIGLGAVFLGFLGTAGSTMGAASITLTVQVRQLLSGIVQQQSNLLRAIEAQQHLLQLTVWGIKQLQARVLALERYVKDQQLLGIWGCTGKLICPTNVPWNSSWSNKSLEEIWDNMTWIEWEREINNYTSYIYTLIEESQNQQEKNEQDLLALDKWESLWSWFKISNWLWYIKIFIMIVGGLIGLRIVFAVLSIVNRVRQGYSPMSLQTHIPNPTGADRPGEIEEGDGEQGRTKSIRLVNGFLALIWDDLRSLCLFSYHRLRDFGLIVARTVEILGHRGWEILKYLKNLGCYWGQELKNSAINLLDTIAIATADWTDRVIEVGQRVFRAILNIPRRIRQGLERLLL</sequence>
<evidence type="ECO:0000256" key="9">
    <source>
        <dbReference type="ARBA" id="ARBA00022511"/>
    </source>
</evidence>
<comment type="miscellaneous">
    <text evidence="32">HIV-1 lineages are divided in three main groups, M (for Major), O (for Outlier), and N (for New, or Non-M, Non-O). The vast majority of strains found worldwide belong to the group M. Group O seems to be endemic to and largely confined to Cameroon and neighboring countries in West Central Africa, where these viruses represent a small minority of HIV-1 strains. The group N is represented by a limited number of isolates from Cameroonian persons. The group M is further subdivided in 9 clades or subtypes (A to D, F to H, J and K).</text>
</comment>
<keyword evidence="28 32" id="KW-0325">Glycoprotein</keyword>
<evidence type="ECO:0000256" key="8">
    <source>
        <dbReference type="ARBA" id="ARBA00022510"/>
    </source>
</evidence>
<evidence type="ECO:0000256" key="12">
    <source>
        <dbReference type="ARBA" id="ARBA00022595"/>
    </source>
</evidence>
<evidence type="ECO:0000256" key="7">
    <source>
        <dbReference type="ARBA" id="ARBA00022506"/>
    </source>
</evidence>
<keyword evidence="13 32" id="KW-0165">Cleavage on pair of basic residues</keyword>
<feature type="transmembrane region" description="Helical" evidence="33">
    <location>
        <begin position="20"/>
        <end position="41"/>
    </location>
</feature>
<comment type="subunit">
    <text evidence="32">The mature envelope protein (Env) consists of a homotrimer of non-covalently associated gp120-gp41 heterodimers. The resulting complex protrudes from the virus surface as a spike. There seems to be as few as 10 spikes on the average virion. Surface protein gp120 interacts with host CD4, CCR5 and CXCR4. Gp120 also interacts with the C-type lectins CD209/DC-SIGN and CLEC4M/DC-SIGNR (collectively referred to as DC-SIGN(R)). Gp120 and gp41 interact with GalCer. Gp120 interacts with host ITGA4/ITGB7 complex; on CD4+ T-cells, this interaction results in rapid activation of integrin ITGAL/LFA-1, which facilitates efficient cell-to-cell spreading of HIV-1. Gp120 interacts with cell-associated heparan sulfate; this interaction increases virus infectivity on permissive cells and may be involved in infection of CD4- cells.</text>
</comment>
<feature type="chain" id="PRO_5023397935" description="Transmembrane protein gp41" evidence="32">
    <location>
        <begin position="497"/>
        <end position="841"/>
    </location>
</feature>
<comment type="domain">
    <text evidence="32">The YXXL motif is involved in determining the exact site of viral release at the surface of infected mononuclear cells and promotes endocytosis. YXXL and di-leucine endocytosis motifs interact directly or indirectly with the clathrin adapter complexes, opperate independently, and their activities are not additive.</text>
</comment>
<keyword evidence="15 32" id="KW-0053">Apoptosis</keyword>
<evidence type="ECO:0000256" key="18">
    <source>
        <dbReference type="ARBA" id="ARBA00022844"/>
    </source>
</evidence>
<feature type="short sequence motif" description="Di-leucine internalization motif" evidence="32">
    <location>
        <begin position="840"/>
        <end position="841"/>
    </location>
</feature>